<sequence>MGSMNEKNLGGHVHQDDRTPWESGVKSLQSEKERRLLGVIDEMRDFDIHYDNIDLPQLVVCGDQSSGKSSVLEAISKIPFPRGENTCTRFVTEIRFRKSDQISVTVSIHSHKSREMSEQPHLVQFSDQEGFSQLPDLVQTATERMLGSQKSGGGSRFSRDVLRIEIRGPDRQSLTLVDLPGLIVNDTRQGADVGLVEEIVREYITNPKSIILAVLDAGQDADNQAIIAKAKKTDPDGRRTFGIVTKPDVPPPHSDSRKAWIDIVQNKREYKFEKGWHTLLNRDFQQVRDKISPETRDQHERRFFMDPANEWSVISKDDWGVDTLRLRLQKLLYGLARESLPQLLDEITTRLMRMDESLEKLNAGLKTREEMWNIYKDKCNDMCDRVNAGVSGKYNDYFYTPNNLEDAGYLRAEIEKQYERFSGDLALRGHGIKFPNTDGYSPETDPAWVDKVHRMLDKTTGEELKGEVDPQRLTLLFWEHSEPWTDIAREHVRHCFARCESYIDLIIRRHLSQELPLVRSYIWRAKVKDALKKRQENAIKELENIEQDRQRPVKTYNTHFLSLSQQVYNQKLYKIVLRALHEEDSTTPGLELRLVPEVIAKQVQVDTPEKQRREKAEEILSKMLIYYDVARDGFIHSVIHQVMERHLLHQLHRLFGDNMGLSREEFDNIWKDDDYGQREAKRNEVQQLRDSLWDYQGKIQDCLIDHNV</sequence>
<keyword evidence="6" id="KW-1185">Reference proteome</keyword>
<dbReference type="GO" id="GO:0006897">
    <property type="term" value="P:endocytosis"/>
    <property type="evidence" value="ECO:0007669"/>
    <property type="project" value="TreeGrafter"/>
</dbReference>
<organism evidence="5 6">
    <name type="scientific">Elaphomyces granulatus</name>
    <dbReference type="NCBI Taxonomy" id="519963"/>
    <lineage>
        <taxon>Eukaryota</taxon>
        <taxon>Fungi</taxon>
        <taxon>Dikarya</taxon>
        <taxon>Ascomycota</taxon>
        <taxon>Pezizomycotina</taxon>
        <taxon>Eurotiomycetes</taxon>
        <taxon>Eurotiomycetidae</taxon>
        <taxon>Eurotiales</taxon>
        <taxon>Elaphomycetaceae</taxon>
        <taxon>Elaphomyces</taxon>
    </lineage>
</organism>
<reference evidence="5 6" key="1">
    <citation type="journal article" date="2015" name="Environ. Microbiol.">
        <title>Metagenome sequence of Elaphomyces granulatus from sporocarp tissue reveals Ascomycota ectomycorrhizal fingerprints of genome expansion and a Proteobacteria-rich microbiome.</title>
        <authorList>
            <person name="Quandt C.A."/>
            <person name="Kohler A."/>
            <person name="Hesse C.N."/>
            <person name="Sharpton T.J."/>
            <person name="Martin F."/>
            <person name="Spatafora J.W."/>
        </authorList>
    </citation>
    <scope>NUCLEOTIDE SEQUENCE [LARGE SCALE GENOMIC DNA]</scope>
    <source>
        <strain evidence="5 6">OSC145934</strain>
    </source>
</reference>
<evidence type="ECO:0000256" key="3">
    <source>
        <dbReference type="SAM" id="MobiDB-lite"/>
    </source>
</evidence>
<gene>
    <name evidence="5" type="ORF">Egran_04755</name>
</gene>
<name>A0A232LTJ0_9EURO</name>
<evidence type="ECO:0000256" key="1">
    <source>
        <dbReference type="ARBA" id="ARBA00022741"/>
    </source>
</evidence>
<dbReference type="PANTHER" id="PTHR11566">
    <property type="entry name" value="DYNAMIN"/>
    <property type="match status" value="1"/>
</dbReference>
<dbReference type="GO" id="GO:0016559">
    <property type="term" value="P:peroxisome fission"/>
    <property type="evidence" value="ECO:0007669"/>
    <property type="project" value="TreeGrafter"/>
</dbReference>
<evidence type="ECO:0000313" key="6">
    <source>
        <dbReference type="Proteomes" id="UP000243515"/>
    </source>
</evidence>
<evidence type="ECO:0000259" key="4">
    <source>
        <dbReference type="PROSITE" id="PS51718"/>
    </source>
</evidence>
<dbReference type="OrthoDB" id="415706at2759"/>
<dbReference type="InterPro" id="IPR030381">
    <property type="entry name" value="G_DYNAMIN_dom"/>
</dbReference>
<dbReference type="InterPro" id="IPR022812">
    <property type="entry name" value="Dynamin"/>
</dbReference>
<dbReference type="PRINTS" id="PR00195">
    <property type="entry name" value="DYNAMIN"/>
</dbReference>
<dbReference type="GO" id="GO:0005525">
    <property type="term" value="F:GTP binding"/>
    <property type="evidence" value="ECO:0007669"/>
    <property type="project" value="InterPro"/>
</dbReference>
<dbReference type="GO" id="GO:0005739">
    <property type="term" value="C:mitochondrion"/>
    <property type="evidence" value="ECO:0007669"/>
    <property type="project" value="TreeGrafter"/>
</dbReference>
<dbReference type="PROSITE" id="PS51718">
    <property type="entry name" value="G_DYNAMIN_2"/>
    <property type="match status" value="1"/>
</dbReference>
<dbReference type="Gene3D" id="1.20.120.1240">
    <property type="entry name" value="Dynamin, middle domain"/>
    <property type="match status" value="1"/>
</dbReference>
<dbReference type="Gene3D" id="3.40.50.300">
    <property type="entry name" value="P-loop containing nucleotide triphosphate hydrolases"/>
    <property type="match status" value="1"/>
</dbReference>
<feature type="domain" description="Dynamin-type G" evidence="4">
    <location>
        <begin position="52"/>
        <end position="341"/>
    </location>
</feature>
<protein>
    <recommendedName>
        <fullName evidence="4">Dynamin-type G domain-containing protein</fullName>
    </recommendedName>
</protein>
<dbReference type="GO" id="GO:0003924">
    <property type="term" value="F:GTPase activity"/>
    <property type="evidence" value="ECO:0007669"/>
    <property type="project" value="InterPro"/>
</dbReference>
<dbReference type="InterPro" id="IPR045063">
    <property type="entry name" value="Dynamin_N"/>
</dbReference>
<dbReference type="CDD" id="cd08771">
    <property type="entry name" value="DLP_1"/>
    <property type="match status" value="1"/>
</dbReference>
<dbReference type="GO" id="GO:0000266">
    <property type="term" value="P:mitochondrial fission"/>
    <property type="evidence" value="ECO:0007669"/>
    <property type="project" value="TreeGrafter"/>
</dbReference>
<dbReference type="SUPFAM" id="SSF52540">
    <property type="entry name" value="P-loop containing nucleoside triphosphate hydrolases"/>
    <property type="match status" value="1"/>
</dbReference>
<keyword evidence="1" id="KW-0547">Nucleotide-binding</keyword>
<dbReference type="InterPro" id="IPR001401">
    <property type="entry name" value="Dynamin_GTPase"/>
</dbReference>
<accession>A0A232LTJ0</accession>
<dbReference type="Pfam" id="PF01031">
    <property type="entry name" value="Dynamin_M"/>
    <property type="match status" value="1"/>
</dbReference>
<dbReference type="Pfam" id="PF00350">
    <property type="entry name" value="Dynamin_N"/>
    <property type="match status" value="1"/>
</dbReference>
<dbReference type="GO" id="GO:0016020">
    <property type="term" value="C:membrane"/>
    <property type="evidence" value="ECO:0007669"/>
    <property type="project" value="TreeGrafter"/>
</dbReference>
<comment type="caution">
    <text evidence="5">The sequence shown here is derived from an EMBL/GenBank/DDBJ whole genome shotgun (WGS) entry which is preliminary data.</text>
</comment>
<evidence type="ECO:0000313" key="5">
    <source>
        <dbReference type="EMBL" id="OXV07480.1"/>
    </source>
</evidence>
<dbReference type="PANTHER" id="PTHR11566:SF21">
    <property type="entry name" value="DYNAMIN RELATED PROTEIN 1, ISOFORM A"/>
    <property type="match status" value="1"/>
</dbReference>
<dbReference type="GO" id="GO:0008017">
    <property type="term" value="F:microtubule binding"/>
    <property type="evidence" value="ECO:0007669"/>
    <property type="project" value="TreeGrafter"/>
</dbReference>
<dbReference type="InterPro" id="IPR027417">
    <property type="entry name" value="P-loop_NTPase"/>
</dbReference>
<feature type="region of interest" description="Disordered" evidence="3">
    <location>
        <begin position="1"/>
        <end position="27"/>
    </location>
</feature>
<dbReference type="GO" id="GO:0048312">
    <property type="term" value="P:intracellular distribution of mitochondria"/>
    <property type="evidence" value="ECO:0007669"/>
    <property type="project" value="TreeGrafter"/>
</dbReference>
<dbReference type="GO" id="GO:0005874">
    <property type="term" value="C:microtubule"/>
    <property type="evidence" value="ECO:0007669"/>
    <property type="project" value="TreeGrafter"/>
</dbReference>
<proteinExistence type="predicted"/>
<evidence type="ECO:0000256" key="2">
    <source>
        <dbReference type="ARBA" id="ARBA00023134"/>
    </source>
</evidence>
<dbReference type="EMBL" id="NPHW01004827">
    <property type="protein sequence ID" value="OXV07480.1"/>
    <property type="molecule type" value="Genomic_DNA"/>
</dbReference>
<dbReference type="AlphaFoldDB" id="A0A232LTJ0"/>
<keyword evidence="2" id="KW-0342">GTP-binding</keyword>
<dbReference type="InterPro" id="IPR000375">
    <property type="entry name" value="Dynamin_stalk"/>
</dbReference>
<dbReference type="Proteomes" id="UP000243515">
    <property type="component" value="Unassembled WGS sequence"/>
</dbReference>
<dbReference type="SMART" id="SM00053">
    <property type="entry name" value="DYNc"/>
    <property type="match status" value="1"/>
</dbReference>